<reference evidence="1 2" key="1">
    <citation type="journal article" date="2015" name="Plant Cell">
        <title>Oil accumulation by the oleaginous diatom Fistulifera solaris as revealed by the genome and transcriptome.</title>
        <authorList>
            <person name="Tanaka T."/>
            <person name="Maeda Y."/>
            <person name="Veluchamy A."/>
            <person name="Tanaka M."/>
            <person name="Abida H."/>
            <person name="Marechal E."/>
            <person name="Bowler C."/>
            <person name="Muto M."/>
            <person name="Sunaga Y."/>
            <person name="Tanaka M."/>
            <person name="Yoshino T."/>
            <person name="Taniguchi T."/>
            <person name="Fukuda Y."/>
            <person name="Nemoto M."/>
            <person name="Matsumoto M."/>
            <person name="Wong P.S."/>
            <person name="Aburatani S."/>
            <person name="Fujibuchi W."/>
        </authorList>
    </citation>
    <scope>NUCLEOTIDE SEQUENCE [LARGE SCALE GENOMIC DNA]</scope>
    <source>
        <strain evidence="1 2">JPCC DA0580</strain>
    </source>
</reference>
<name>A0A1Z5KA86_FISSO</name>
<protein>
    <submittedName>
        <fullName evidence="1">Uncharacterized protein</fullName>
    </submittedName>
</protein>
<dbReference type="Proteomes" id="UP000198406">
    <property type="component" value="Unassembled WGS sequence"/>
</dbReference>
<dbReference type="AlphaFoldDB" id="A0A1Z5KA86"/>
<evidence type="ECO:0000313" key="2">
    <source>
        <dbReference type="Proteomes" id="UP000198406"/>
    </source>
</evidence>
<comment type="caution">
    <text evidence="1">The sequence shown here is derived from an EMBL/GenBank/DDBJ whole genome shotgun (WGS) entry which is preliminary data.</text>
</comment>
<proteinExistence type="predicted"/>
<dbReference type="OrthoDB" id="10371924at2759"/>
<accession>A0A1Z5KA86</accession>
<gene>
    <name evidence="1" type="ORF">FisN_39Hu031</name>
</gene>
<evidence type="ECO:0000313" key="1">
    <source>
        <dbReference type="EMBL" id="GAX23173.1"/>
    </source>
</evidence>
<dbReference type="InParanoid" id="A0A1Z5KA86"/>
<keyword evidence="2" id="KW-1185">Reference proteome</keyword>
<sequence>MIICGFVSEYFSVENEEDYTTEQMQHFRLVLISQNRNDELNNTRRLILGDQAHDRVLTFTTSFSNEVLESWKVVKKSLSEMTDPSAKLDLLFAYSYNLGLFESWMEDNEGGMEKLVQELASAWKSLLNNHSDEELGWDCRYTKPGMLEFLDMFKHRIGRVPDYCSIGEFNFQ</sequence>
<organism evidence="1 2">
    <name type="scientific">Fistulifera solaris</name>
    <name type="common">Oleaginous diatom</name>
    <dbReference type="NCBI Taxonomy" id="1519565"/>
    <lineage>
        <taxon>Eukaryota</taxon>
        <taxon>Sar</taxon>
        <taxon>Stramenopiles</taxon>
        <taxon>Ochrophyta</taxon>
        <taxon>Bacillariophyta</taxon>
        <taxon>Bacillariophyceae</taxon>
        <taxon>Bacillariophycidae</taxon>
        <taxon>Naviculales</taxon>
        <taxon>Naviculaceae</taxon>
        <taxon>Fistulifera</taxon>
    </lineage>
</organism>
<dbReference type="EMBL" id="BDSP01000198">
    <property type="protein sequence ID" value="GAX23173.1"/>
    <property type="molecule type" value="Genomic_DNA"/>
</dbReference>